<proteinExistence type="predicted"/>
<organism evidence="2 3">
    <name type="scientific">Paraglaciecola hydrolytica</name>
    <dbReference type="NCBI Taxonomy" id="1799789"/>
    <lineage>
        <taxon>Bacteria</taxon>
        <taxon>Pseudomonadati</taxon>
        <taxon>Pseudomonadota</taxon>
        <taxon>Gammaproteobacteria</taxon>
        <taxon>Alteromonadales</taxon>
        <taxon>Alteromonadaceae</taxon>
        <taxon>Paraglaciecola</taxon>
    </lineage>
</organism>
<evidence type="ECO:0000313" key="3">
    <source>
        <dbReference type="Proteomes" id="UP000070299"/>
    </source>
</evidence>
<dbReference type="Proteomes" id="UP000070299">
    <property type="component" value="Unassembled WGS sequence"/>
</dbReference>
<gene>
    <name evidence="2" type="ORF">AX660_01495</name>
</gene>
<dbReference type="EMBL" id="LSNE01000015">
    <property type="protein sequence ID" value="KXI27091.1"/>
    <property type="molecule type" value="Genomic_DNA"/>
</dbReference>
<comment type="caution">
    <text evidence="2">The sequence shown here is derived from an EMBL/GenBank/DDBJ whole genome shotgun (WGS) entry which is preliminary data.</text>
</comment>
<reference evidence="3" key="1">
    <citation type="submission" date="2016-02" db="EMBL/GenBank/DDBJ databases">
        <authorList>
            <person name="Schultz-Johansen M."/>
            <person name="Glaring M.A."/>
            <person name="Bech P.K."/>
            <person name="Stougaard P."/>
        </authorList>
    </citation>
    <scope>NUCLEOTIDE SEQUENCE [LARGE SCALE GENOMIC DNA]</scope>
    <source>
        <strain evidence="3">S66</strain>
    </source>
</reference>
<keyword evidence="3" id="KW-1185">Reference proteome</keyword>
<feature type="transmembrane region" description="Helical" evidence="1">
    <location>
        <begin position="102"/>
        <end position="125"/>
    </location>
</feature>
<name>A0A148KLE8_9ALTE</name>
<evidence type="ECO:0000256" key="1">
    <source>
        <dbReference type="SAM" id="Phobius"/>
    </source>
</evidence>
<dbReference type="RefSeq" id="WP_068381397.1">
    <property type="nucleotide sequence ID" value="NZ_LSNE01000015.1"/>
</dbReference>
<dbReference type="AlphaFoldDB" id="A0A148KLE8"/>
<dbReference type="OrthoDB" id="8562850at2"/>
<protein>
    <submittedName>
        <fullName evidence="2">Uncharacterized protein</fullName>
    </submittedName>
</protein>
<keyword evidence="1" id="KW-0472">Membrane</keyword>
<evidence type="ECO:0000313" key="2">
    <source>
        <dbReference type="EMBL" id="KXI27091.1"/>
    </source>
</evidence>
<feature type="transmembrane region" description="Helical" evidence="1">
    <location>
        <begin position="72"/>
        <end position="96"/>
    </location>
</feature>
<accession>A0A148KLE8</accession>
<sequence length="175" mass="18577">MNPNVIDEQYPGKVVGVYNREASAKKMAEQLISEGGFLTEQLSVVRPDDGNFAGKLEPDSKGIGRTLLKSHLILGSAGLVVGLLVASLLIIIGSPFAASSPVMMLSAAAILGTFLGLLVAGAISLRPDHDGPINSARHASHHHQWSVVVQTKDHEQIEQARKLMQPSAVKLSESL</sequence>
<keyword evidence="1" id="KW-1133">Transmembrane helix</keyword>
<keyword evidence="1" id="KW-0812">Transmembrane</keyword>